<protein>
    <submittedName>
        <fullName evidence="2">Uncharacterized protein</fullName>
    </submittedName>
</protein>
<name>A0A251XWY7_9MICO</name>
<feature type="region of interest" description="Disordered" evidence="1">
    <location>
        <begin position="244"/>
        <end position="272"/>
    </location>
</feature>
<feature type="compositionally biased region" description="Basic and acidic residues" evidence="1">
    <location>
        <begin position="193"/>
        <end position="204"/>
    </location>
</feature>
<comment type="caution">
    <text evidence="2">The sequence shown here is derived from an EMBL/GenBank/DDBJ whole genome shotgun (WGS) entry which is preliminary data.</text>
</comment>
<feature type="region of interest" description="Disordered" evidence="1">
    <location>
        <begin position="1"/>
        <end position="224"/>
    </location>
</feature>
<dbReference type="Proteomes" id="UP000195106">
    <property type="component" value="Unassembled WGS sequence"/>
</dbReference>
<proteinExistence type="predicted"/>
<accession>A0A251XWY7</accession>
<feature type="compositionally biased region" description="Basic and acidic residues" evidence="1">
    <location>
        <begin position="84"/>
        <end position="124"/>
    </location>
</feature>
<dbReference type="AlphaFoldDB" id="A0A251XWY7"/>
<evidence type="ECO:0000256" key="1">
    <source>
        <dbReference type="SAM" id="MobiDB-lite"/>
    </source>
</evidence>
<feature type="compositionally biased region" description="Basic and acidic residues" evidence="1">
    <location>
        <begin position="17"/>
        <end position="34"/>
    </location>
</feature>
<evidence type="ECO:0000313" key="3">
    <source>
        <dbReference type="Proteomes" id="UP000195106"/>
    </source>
</evidence>
<gene>
    <name evidence="2" type="ORF">CMsap09_12515</name>
</gene>
<dbReference type="EMBL" id="MDHJ01000001">
    <property type="protein sequence ID" value="OUE09763.1"/>
    <property type="molecule type" value="Genomic_DNA"/>
</dbReference>
<sequence>MPVAVRAPVTRGRIRRHQQDPRPVAEERHQREGVEDLVEAEAARPRVRPLQRVDDGADRVGEAAREDERHHRGVGAEEVDDEDERRVPEHQVEEHVEPPRGADPQHAEQHAEDRARPHQPEQQHRLPVRQGQHGDGRVGAGDEQEDVRVVHALQEDLRARRPVEPVVDGRDAEQQQRRRHEHGAGDAGGGAVGHRDEDDAEHERHRGHARVQPAAPGGPGLGPRVLRVLDEREVRDGAVLLGARRFGPLVRGAERSGGGGGGRHPASVGQPR</sequence>
<organism evidence="2 3">
    <name type="scientific">Clavibacter michiganensis</name>
    <dbReference type="NCBI Taxonomy" id="28447"/>
    <lineage>
        <taxon>Bacteria</taxon>
        <taxon>Bacillati</taxon>
        <taxon>Actinomycetota</taxon>
        <taxon>Actinomycetes</taxon>
        <taxon>Micrococcales</taxon>
        <taxon>Microbacteriaceae</taxon>
        <taxon>Clavibacter</taxon>
    </lineage>
</organism>
<reference evidence="2 3" key="1">
    <citation type="submission" date="2016-08" db="EMBL/GenBank/DDBJ databases">
        <title>Genome sequence of Clavibacter michiganensis spp. strain CASJ009.</title>
        <authorList>
            <person name="Thapa S.P."/>
            <person name="Coaker G."/>
        </authorList>
    </citation>
    <scope>NUCLEOTIDE SEQUENCE [LARGE SCALE GENOMIC DNA]</scope>
    <source>
        <strain evidence="2">CASJ009</strain>
    </source>
</reference>
<evidence type="ECO:0000313" key="2">
    <source>
        <dbReference type="EMBL" id="OUE09763.1"/>
    </source>
</evidence>
<feature type="compositionally biased region" description="Basic and acidic residues" evidence="1">
    <location>
        <begin position="146"/>
        <end position="176"/>
    </location>
</feature>
<feature type="compositionally biased region" description="Basic and acidic residues" evidence="1">
    <location>
        <begin position="51"/>
        <end position="70"/>
    </location>
</feature>